<reference evidence="2 3" key="1">
    <citation type="submission" date="2020-08" db="EMBL/GenBank/DDBJ databases">
        <title>Genomic Encyclopedia of Type Strains, Phase IV (KMG-IV): sequencing the most valuable type-strain genomes for metagenomic binning, comparative biology and taxonomic classification.</title>
        <authorList>
            <person name="Goeker M."/>
        </authorList>
    </citation>
    <scope>NUCLEOTIDE SEQUENCE [LARGE SCALE GENOMIC DNA]</scope>
    <source>
        <strain evidence="2 3">DSM 29007</strain>
    </source>
</reference>
<comment type="caution">
    <text evidence="2">The sequence shown here is derived from an EMBL/GenBank/DDBJ whole genome shotgun (WGS) entry which is preliminary data.</text>
</comment>
<name>A0A841H2J2_9BACT</name>
<proteinExistence type="predicted"/>
<feature type="chain" id="PRO_5032603447" evidence="1">
    <location>
        <begin position="22"/>
        <end position="150"/>
    </location>
</feature>
<dbReference type="PROSITE" id="PS51257">
    <property type="entry name" value="PROKAR_LIPOPROTEIN"/>
    <property type="match status" value="1"/>
</dbReference>
<sequence>MKAMRILLAPAALLFAAACSAAPATTESPAPMTGTGTTTVTATSTGTAMPAAGALNPMGAYSFTTSIGGDNVAGTVEIEGAPGAYTGRIVTSVLPPLPIRSVTVNGQQLMLTADTPNGQVAMTFNFSGNDFTGNWTLAGDGGQVTGRRTR</sequence>
<dbReference type="AlphaFoldDB" id="A0A841H2J2"/>
<evidence type="ECO:0000256" key="1">
    <source>
        <dbReference type="SAM" id="SignalP"/>
    </source>
</evidence>
<organism evidence="2 3">
    <name type="scientific">Longimicrobium terrae</name>
    <dbReference type="NCBI Taxonomy" id="1639882"/>
    <lineage>
        <taxon>Bacteria</taxon>
        <taxon>Pseudomonadati</taxon>
        <taxon>Gemmatimonadota</taxon>
        <taxon>Longimicrobiia</taxon>
        <taxon>Longimicrobiales</taxon>
        <taxon>Longimicrobiaceae</taxon>
        <taxon>Longimicrobium</taxon>
    </lineage>
</organism>
<keyword evidence="1" id="KW-0732">Signal</keyword>
<gene>
    <name evidence="2" type="ORF">HNQ61_003740</name>
</gene>
<dbReference type="EMBL" id="JACHIA010000012">
    <property type="protein sequence ID" value="MBB6072079.1"/>
    <property type="molecule type" value="Genomic_DNA"/>
</dbReference>
<evidence type="ECO:0000313" key="3">
    <source>
        <dbReference type="Proteomes" id="UP000582837"/>
    </source>
</evidence>
<keyword evidence="3" id="KW-1185">Reference proteome</keyword>
<evidence type="ECO:0000313" key="2">
    <source>
        <dbReference type="EMBL" id="MBB6072079.1"/>
    </source>
</evidence>
<dbReference type="Proteomes" id="UP000582837">
    <property type="component" value="Unassembled WGS sequence"/>
</dbReference>
<protein>
    <submittedName>
        <fullName evidence="2">Uncharacterized protein</fullName>
    </submittedName>
</protein>
<feature type="signal peptide" evidence="1">
    <location>
        <begin position="1"/>
        <end position="21"/>
    </location>
</feature>
<accession>A0A841H2J2</accession>
<dbReference type="RefSeq" id="WP_170034772.1">
    <property type="nucleotide sequence ID" value="NZ_JACHOW010000012.1"/>
</dbReference>